<keyword evidence="3" id="KW-1185">Reference proteome</keyword>
<evidence type="ECO:0000313" key="2">
    <source>
        <dbReference type="EMBL" id="PBK94518.1"/>
    </source>
</evidence>
<gene>
    <name evidence="2" type="ORF">ARMGADRAFT_1029595</name>
</gene>
<evidence type="ECO:0000313" key="3">
    <source>
        <dbReference type="Proteomes" id="UP000217790"/>
    </source>
</evidence>
<dbReference type="AlphaFoldDB" id="A0A2H3DUN1"/>
<proteinExistence type="predicted"/>
<feature type="region of interest" description="Disordered" evidence="1">
    <location>
        <begin position="31"/>
        <end position="50"/>
    </location>
</feature>
<protein>
    <submittedName>
        <fullName evidence="2">Uncharacterized protein</fullName>
    </submittedName>
</protein>
<dbReference type="Proteomes" id="UP000217790">
    <property type="component" value="Unassembled WGS sequence"/>
</dbReference>
<dbReference type="InParanoid" id="A0A2H3DUN1"/>
<accession>A0A2H3DUN1</accession>
<evidence type="ECO:0000256" key="1">
    <source>
        <dbReference type="SAM" id="MobiDB-lite"/>
    </source>
</evidence>
<sequence>MCSGLGEWGQDQLGVEKVIGDIVKRKCANDTEEAKESEECGTKEHGKNDSGDCLGVRVVVFSNGEHIEKGVKSFELIVKPGLGMNKQAQSKGCFAFRQSPLDAAKSAAVPVWYNT</sequence>
<reference evidence="3" key="1">
    <citation type="journal article" date="2017" name="Nat. Ecol. Evol.">
        <title>Genome expansion and lineage-specific genetic innovations in the forest pathogenic fungi Armillaria.</title>
        <authorList>
            <person name="Sipos G."/>
            <person name="Prasanna A.N."/>
            <person name="Walter M.C."/>
            <person name="O'Connor E."/>
            <person name="Balint B."/>
            <person name="Krizsan K."/>
            <person name="Kiss B."/>
            <person name="Hess J."/>
            <person name="Varga T."/>
            <person name="Slot J."/>
            <person name="Riley R."/>
            <person name="Boka B."/>
            <person name="Rigling D."/>
            <person name="Barry K."/>
            <person name="Lee J."/>
            <person name="Mihaltcheva S."/>
            <person name="LaButti K."/>
            <person name="Lipzen A."/>
            <person name="Waldron R."/>
            <person name="Moloney N.M."/>
            <person name="Sperisen C."/>
            <person name="Kredics L."/>
            <person name="Vagvoelgyi C."/>
            <person name="Patrignani A."/>
            <person name="Fitzpatrick D."/>
            <person name="Nagy I."/>
            <person name="Doyle S."/>
            <person name="Anderson J.B."/>
            <person name="Grigoriev I.V."/>
            <person name="Gueldener U."/>
            <person name="Muensterkoetter M."/>
            <person name="Nagy L.G."/>
        </authorList>
    </citation>
    <scope>NUCLEOTIDE SEQUENCE [LARGE SCALE GENOMIC DNA]</scope>
    <source>
        <strain evidence="3">Ar21-2</strain>
    </source>
</reference>
<dbReference type="EMBL" id="KZ293654">
    <property type="protein sequence ID" value="PBK94518.1"/>
    <property type="molecule type" value="Genomic_DNA"/>
</dbReference>
<name>A0A2H3DUN1_ARMGA</name>
<organism evidence="2 3">
    <name type="scientific">Armillaria gallica</name>
    <name type="common">Bulbous honey fungus</name>
    <name type="synonym">Armillaria bulbosa</name>
    <dbReference type="NCBI Taxonomy" id="47427"/>
    <lineage>
        <taxon>Eukaryota</taxon>
        <taxon>Fungi</taxon>
        <taxon>Dikarya</taxon>
        <taxon>Basidiomycota</taxon>
        <taxon>Agaricomycotina</taxon>
        <taxon>Agaricomycetes</taxon>
        <taxon>Agaricomycetidae</taxon>
        <taxon>Agaricales</taxon>
        <taxon>Marasmiineae</taxon>
        <taxon>Physalacriaceae</taxon>
        <taxon>Armillaria</taxon>
    </lineage>
</organism>